<evidence type="ECO:0000256" key="2">
    <source>
        <dbReference type="SAM" id="MobiDB-lite"/>
    </source>
</evidence>
<evidence type="ECO:0000259" key="3">
    <source>
        <dbReference type="PROSITE" id="PS50158"/>
    </source>
</evidence>
<keyword evidence="5" id="KW-1185">Reference proteome</keyword>
<sequence>MVLECQSRPGFLVIGVKRATSIIRRLQHLGNSFTYFIIPPRRAARGRPARRNVVDQGVRNPPEEVADTSRIRKFLRMNPPSFTGSSTTDDPESLVEKLKKVFEVMHVVDAERVELAAYQLKMLLGLGLTSGRRVEQRAMFEEAFLGHFFPYELREAKMVAAMRSRMSIFVARFSRLSRKEGKAAILISDMDIARLTKLRDREEFRNKKAKTMNEYGQQRNNVNCSSFHQKQKGPTPSSASALAPRNKGEYNSQNSQHFRVRPSQSHGSVAQGGNWASACAKYSRNDPNKCHDGFTSCFKCGQKGHFMKESPQNRQGNGNQGNRAQSSSVSLPDRDATRRATSGTVGGSNNLYAITSHQEPENSPDIVTSMIKVFTLNVYALLDPRESLSFVTPYVAMNFEVLSEKLYEPFSVSTPVGESILAERDYHDCVISVNHKSTMVDLVELDIVDFDVILGMDWLHACYASIDYRTQVIKFQFPNEPVIEWSSSSIVPKGHFISYLKERKLSFEGCVYHLVPVNNSSVETPPIESVPVMNEFQEVYPNDLPVVPSEREIYFGIDILLDTRPISSAI</sequence>
<reference evidence="4 5" key="1">
    <citation type="submission" date="2020-09" db="EMBL/GenBank/DDBJ databases">
        <title>De no assembly of potato wild relative species, Solanum commersonii.</title>
        <authorList>
            <person name="Cho K."/>
        </authorList>
    </citation>
    <scope>NUCLEOTIDE SEQUENCE [LARGE SCALE GENOMIC DNA]</scope>
    <source>
        <strain evidence="4">LZ3.2</strain>
        <tissue evidence="4">Leaf</tissue>
    </source>
</reference>
<dbReference type="Gene3D" id="4.10.60.10">
    <property type="entry name" value="Zinc finger, CCHC-type"/>
    <property type="match status" value="1"/>
</dbReference>
<accession>A0A9J5WC42</accession>
<keyword evidence="1" id="KW-0863">Zinc-finger</keyword>
<keyword evidence="1" id="KW-0479">Metal-binding</keyword>
<organism evidence="4 5">
    <name type="scientific">Solanum commersonii</name>
    <name type="common">Commerson's wild potato</name>
    <name type="synonym">Commerson's nightshade</name>
    <dbReference type="NCBI Taxonomy" id="4109"/>
    <lineage>
        <taxon>Eukaryota</taxon>
        <taxon>Viridiplantae</taxon>
        <taxon>Streptophyta</taxon>
        <taxon>Embryophyta</taxon>
        <taxon>Tracheophyta</taxon>
        <taxon>Spermatophyta</taxon>
        <taxon>Magnoliopsida</taxon>
        <taxon>eudicotyledons</taxon>
        <taxon>Gunneridae</taxon>
        <taxon>Pentapetalae</taxon>
        <taxon>asterids</taxon>
        <taxon>lamiids</taxon>
        <taxon>Solanales</taxon>
        <taxon>Solanaceae</taxon>
        <taxon>Solanoideae</taxon>
        <taxon>Solaneae</taxon>
        <taxon>Solanum</taxon>
    </lineage>
</organism>
<proteinExistence type="predicted"/>
<dbReference type="OrthoDB" id="407598at2759"/>
<dbReference type="GO" id="GO:0008270">
    <property type="term" value="F:zinc ion binding"/>
    <property type="evidence" value="ECO:0007669"/>
    <property type="project" value="UniProtKB-KW"/>
</dbReference>
<evidence type="ECO:0000256" key="1">
    <source>
        <dbReference type="PROSITE-ProRule" id="PRU00047"/>
    </source>
</evidence>
<feature type="compositionally biased region" description="Polar residues" evidence="2">
    <location>
        <begin position="249"/>
        <end position="268"/>
    </location>
</feature>
<dbReference type="Gene3D" id="2.40.70.10">
    <property type="entry name" value="Acid Proteases"/>
    <property type="match status" value="1"/>
</dbReference>
<dbReference type="AlphaFoldDB" id="A0A9J5WC42"/>
<evidence type="ECO:0000313" key="5">
    <source>
        <dbReference type="Proteomes" id="UP000824120"/>
    </source>
</evidence>
<dbReference type="PANTHER" id="PTHR15503">
    <property type="entry name" value="LDOC1 RELATED"/>
    <property type="match status" value="1"/>
</dbReference>
<feature type="compositionally biased region" description="Low complexity" evidence="2">
    <location>
        <begin position="312"/>
        <end position="323"/>
    </location>
</feature>
<comment type="caution">
    <text evidence="4">The sequence shown here is derived from an EMBL/GenBank/DDBJ whole genome shotgun (WGS) entry which is preliminary data.</text>
</comment>
<feature type="region of interest" description="Disordered" evidence="2">
    <location>
        <begin position="308"/>
        <end position="361"/>
    </location>
</feature>
<dbReference type="CDD" id="cd00303">
    <property type="entry name" value="retropepsin_like"/>
    <property type="match status" value="1"/>
</dbReference>
<feature type="region of interest" description="Disordered" evidence="2">
    <location>
        <begin position="211"/>
        <end position="272"/>
    </location>
</feature>
<feature type="domain" description="CCHC-type" evidence="3">
    <location>
        <begin position="297"/>
        <end position="312"/>
    </location>
</feature>
<keyword evidence="1" id="KW-0862">Zinc</keyword>
<dbReference type="Proteomes" id="UP000824120">
    <property type="component" value="Chromosome 12"/>
</dbReference>
<dbReference type="Pfam" id="PF08284">
    <property type="entry name" value="RVP_2"/>
    <property type="match status" value="1"/>
</dbReference>
<feature type="compositionally biased region" description="Polar residues" evidence="2">
    <location>
        <begin position="214"/>
        <end position="240"/>
    </location>
</feature>
<evidence type="ECO:0000313" key="4">
    <source>
        <dbReference type="EMBL" id="KAG5572887.1"/>
    </source>
</evidence>
<name>A0A9J5WC42_SOLCO</name>
<dbReference type="PROSITE" id="PS50158">
    <property type="entry name" value="ZF_CCHC"/>
    <property type="match status" value="1"/>
</dbReference>
<feature type="compositionally biased region" description="Polar residues" evidence="2">
    <location>
        <begin position="339"/>
        <end position="357"/>
    </location>
</feature>
<dbReference type="PANTHER" id="PTHR15503:SF45">
    <property type="entry name" value="RNA-DIRECTED DNA POLYMERASE HOMOLOG"/>
    <property type="match status" value="1"/>
</dbReference>
<dbReference type="InterPro" id="IPR032567">
    <property type="entry name" value="RTL1-rel"/>
</dbReference>
<dbReference type="InterPro" id="IPR001878">
    <property type="entry name" value="Znf_CCHC"/>
</dbReference>
<dbReference type="EMBL" id="JACXVP010000012">
    <property type="protein sequence ID" value="KAG5572887.1"/>
    <property type="molecule type" value="Genomic_DNA"/>
</dbReference>
<dbReference type="InterPro" id="IPR021109">
    <property type="entry name" value="Peptidase_aspartic_dom_sf"/>
</dbReference>
<gene>
    <name evidence="4" type="ORF">H5410_062653</name>
</gene>
<protein>
    <recommendedName>
        <fullName evidence="3">CCHC-type domain-containing protein</fullName>
    </recommendedName>
</protein>
<dbReference type="GO" id="GO:0003676">
    <property type="term" value="F:nucleic acid binding"/>
    <property type="evidence" value="ECO:0007669"/>
    <property type="project" value="InterPro"/>
</dbReference>